<evidence type="ECO:0000313" key="2">
    <source>
        <dbReference type="Proteomes" id="UP000002640"/>
    </source>
</evidence>
<evidence type="ECO:0000313" key="1">
    <source>
        <dbReference type="EMBL" id="EGZ13086.1"/>
    </source>
</evidence>
<dbReference type="EMBL" id="JH159156">
    <property type="protein sequence ID" value="EGZ13086.1"/>
    <property type="molecule type" value="Genomic_DNA"/>
</dbReference>
<reference evidence="1 2" key="1">
    <citation type="journal article" date="2006" name="Science">
        <title>Phytophthora genome sequences uncover evolutionary origins and mechanisms of pathogenesis.</title>
        <authorList>
            <person name="Tyler B.M."/>
            <person name="Tripathy S."/>
            <person name="Zhang X."/>
            <person name="Dehal P."/>
            <person name="Jiang R.H."/>
            <person name="Aerts A."/>
            <person name="Arredondo F.D."/>
            <person name="Baxter L."/>
            <person name="Bensasson D."/>
            <person name="Beynon J.L."/>
            <person name="Chapman J."/>
            <person name="Damasceno C.M."/>
            <person name="Dorrance A.E."/>
            <person name="Dou D."/>
            <person name="Dickerman A.W."/>
            <person name="Dubchak I.L."/>
            <person name="Garbelotto M."/>
            <person name="Gijzen M."/>
            <person name="Gordon S.G."/>
            <person name="Govers F."/>
            <person name="Grunwald N.J."/>
            <person name="Huang W."/>
            <person name="Ivors K.L."/>
            <person name="Jones R.W."/>
            <person name="Kamoun S."/>
            <person name="Krampis K."/>
            <person name="Lamour K.H."/>
            <person name="Lee M.K."/>
            <person name="McDonald W.H."/>
            <person name="Medina M."/>
            <person name="Meijer H.J."/>
            <person name="Nordberg E.K."/>
            <person name="Maclean D.J."/>
            <person name="Ospina-Giraldo M.D."/>
            <person name="Morris P.F."/>
            <person name="Phuntumart V."/>
            <person name="Putnam N.H."/>
            <person name="Rash S."/>
            <person name="Rose J.K."/>
            <person name="Sakihama Y."/>
            <person name="Salamov A.A."/>
            <person name="Savidor A."/>
            <person name="Scheuring C.F."/>
            <person name="Smith B.M."/>
            <person name="Sobral B.W."/>
            <person name="Terry A."/>
            <person name="Torto-Alalibo T.A."/>
            <person name="Win J."/>
            <person name="Xu Z."/>
            <person name="Zhang H."/>
            <person name="Grigoriev I.V."/>
            <person name="Rokhsar D.S."/>
            <person name="Boore J.L."/>
        </authorList>
    </citation>
    <scope>NUCLEOTIDE SEQUENCE [LARGE SCALE GENOMIC DNA]</scope>
    <source>
        <strain evidence="1 2">P6497</strain>
    </source>
</reference>
<dbReference type="AlphaFoldDB" id="G4ZT54"/>
<name>G4ZT54_PHYSP</name>
<dbReference type="GeneID" id="20642185"/>
<organism evidence="1 2">
    <name type="scientific">Phytophthora sojae (strain P6497)</name>
    <name type="common">Soybean stem and root rot agent</name>
    <name type="synonym">Phytophthora megasperma f. sp. glycines</name>
    <dbReference type="NCBI Taxonomy" id="1094619"/>
    <lineage>
        <taxon>Eukaryota</taxon>
        <taxon>Sar</taxon>
        <taxon>Stramenopiles</taxon>
        <taxon>Oomycota</taxon>
        <taxon>Peronosporomycetes</taxon>
        <taxon>Peronosporales</taxon>
        <taxon>Peronosporaceae</taxon>
        <taxon>Phytophthora</taxon>
    </lineage>
</organism>
<dbReference type="KEGG" id="psoj:PHYSODRAFT_302841"/>
<dbReference type="RefSeq" id="XP_009530515.1">
    <property type="nucleotide sequence ID" value="XM_009532220.1"/>
</dbReference>
<keyword evidence="2" id="KW-1185">Reference proteome</keyword>
<gene>
    <name evidence="1" type="ORF">PHYSODRAFT_302841</name>
</gene>
<accession>G4ZT54</accession>
<protein>
    <submittedName>
        <fullName evidence="1">Uncharacterized protein</fullName>
    </submittedName>
</protein>
<dbReference type="Proteomes" id="UP000002640">
    <property type="component" value="Unassembled WGS sequence"/>
</dbReference>
<sequence>MSRQKAMLHQERLRAGYHLDCAHFNVFASMPLRVVSSPSFLQESPCPWFALSSSTPTRRTFSAVERVLVAAGMPHSPVVYLQELNEDVHVLGEKMHFEHASLTSSARVFKFGQGDAWQAEDGVERTVGPRTLAQVGRFASNLIARRAIVDLPACALKVENESATIRMKIRLVTLTTLPFVRGGFGRRVFTEGVALRGVIGTEATVGVVGVEAELVAAEGAEVVVAAGGAEVVVAAPRDVATAEVVVAAGGAELVAAEGAEVVVAAGGAEVVVAAPRDVATAEVVVAAGGAELVAAEGAEVVVAAPRDVATAEVVVAAGGAELVAALRDVAAVEVRAAFAGGAPCCSPQRPSLSLRRLGIILSISGFVERNLPAASWT</sequence>
<proteinExistence type="predicted"/>
<dbReference type="InParanoid" id="G4ZT54"/>